<evidence type="ECO:0000256" key="1">
    <source>
        <dbReference type="SAM" id="Phobius"/>
    </source>
</evidence>
<keyword evidence="1" id="KW-0812">Transmembrane</keyword>
<sequence>MNKKDIPTELQNRLDEFHVEVPEIPAKSRLERLANWVYAPAKNPMNLLGIKGNSITGLILLPLIFVLVLSCTPIFL</sequence>
<dbReference type="EMBL" id="CP162599">
    <property type="protein sequence ID" value="XDK31858.1"/>
    <property type="molecule type" value="Genomic_DNA"/>
</dbReference>
<feature type="transmembrane region" description="Helical" evidence="1">
    <location>
        <begin position="55"/>
        <end position="75"/>
    </location>
</feature>
<keyword evidence="1" id="KW-0472">Membrane</keyword>
<name>A0AB39HPY1_9BACI</name>
<dbReference type="AlphaFoldDB" id="A0AB39HPY1"/>
<gene>
    <name evidence="2" type="ORF">AB4Y30_12575</name>
</gene>
<keyword evidence="1" id="KW-1133">Transmembrane helix</keyword>
<accession>A0AB39HPY1</accession>
<protein>
    <submittedName>
        <fullName evidence="2">Uncharacterized protein</fullName>
    </submittedName>
</protein>
<reference evidence="2" key="1">
    <citation type="submission" date="2024-07" db="EMBL/GenBank/DDBJ databases">
        <title>Halotolerant mesophilic bacterium Ornithinibacillus sp. 4-3, sp. nov., isolated from soil.</title>
        <authorList>
            <person name="Sidarenka A.V."/>
            <person name="Guliayeva D.E."/>
            <person name="Leanovich S.I."/>
            <person name="Hileuskaya K.S."/>
            <person name="Akhremchuk A.E."/>
            <person name="Sikolenko M.A."/>
            <person name="Valentovich L.N."/>
        </authorList>
    </citation>
    <scope>NUCLEOTIDE SEQUENCE</scope>
    <source>
        <strain evidence="2">4-3</strain>
    </source>
</reference>
<organism evidence="2">
    <name type="scientific">Ornithinibacillus sp. 4-3</name>
    <dbReference type="NCBI Taxonomy" id="3231488"/>
    <lineage>
        <taxon>Bacteria</taxon>
        <taxon>Bacillati</taxon>
        <taxon>Bacillota</taxon>
        <taxon>Bacilli</taxon>
        <taxon>Bacillales</taxon>
        <taxon>Bacillaceae</taxon>
        <taxon>Ornithinibacillus</taxon>
    </lineage>
</organism>
<proteinExistence type="predicted"/>
<dbReference type="RefSeq" id="WP_368652582.1">
    <property type="nucleotide sequence ID" value="NZ_CP162599.1"/>
</dbReference>
<evidence type="ECO:0000313" key="2">
    <source>
        <dbReference type="EMBL" id="XDK31858.1"/>
    </source>
</evidence>